<gene>
    <name evidence="1" type="ORF">S12H4_24618</name>
</gene>
<reference evidence="1" key="1">
    <citation type="journal article" date="2014" name="Front. Microbiol.">
        <title>High frequency of phylogenetically diverse reductive dehalogenase-homologous genes in deep subseafloor sedimentary metagenomes.</title>
        <authorList>
            <person name="Kawai M."/>
            <person name="Futagami T."/>
            <person name="Toyoda A."/>
            <person name="Takaki Y."/>
            <person name="Nishi S."/>
            <person name="Hori S."/>
            <person name="Arai W."/>
            <person name="Tsubouchi T."/>
            <person name="Morono Y."/>
            <person name="Uchiyama I."/>
            <person name="Ito T."/>
            <person name="Fujiyama A."/>
            <person name="Inagaki F."/>
            <person name="Takami H."/>
        </authorList>
    </citation>
    <scope>NUCLEOTIDE SEQUENCE</scope>
    <source>
        <strain evidence="1">Expedition CK06-06</strain>
    </source>
</reference>
<evidence type="ECO:0000313" key="1">
    <source>
        <dbReference type="EMBL" id="GAI79737.1"/>
    </source>
</evidence>
<feature type="non-terminal residue" evidence="1">
    <location>
        <position position="1"/>
    </location>
</feature>
<protein>
    <submittedName>
        <fullName evidence="1">Uncharacterized protein</fullName>
    </submittedName>
</protein>
<dbReference type="EMBL" id="BARW01013420">
    <property type="protein sequence ID" value="GAI79737.1"/>
    <property type="molecule type" value="Genomic_DNA"/>
</dbReference>
<organism evidence="1">
    <name type="scientific">marine sediment metagenome</name>
    <dbReference type="NCBI Taxonomy" id="412755"/>
    <lineage>
        <taxon>unclassified sequences</taxon>
        <taxon>metagenomes</taxon>
        <taxon>ecological metagenomes</taxon>
    </lineage>
</organism>
<dbReference type="AlphaFoldDB" id="X1RG80"/>
<sequence>AARNEFKKGKSTSHKVDQARKSAAILINDLIEYNQRSELLNGNEKK</sequence>
<name>X1RG80_9ZZZZ</name>
<comment type="caution">
    <text evidence="1">The sequence shown here is derived from an EMBL/GenBank/DDBJ whole genome shotgun (WGS) entry which is preliminary data.</text>
</comment>
<proteinExistence type="predicted"/>
<accession>X1RG80</accession>